<dbReference type="PROSITE" id="PS50157">
    <property type="entry name" value="ZINC_FINGER_C2H2_2"/>
    <property type="match status" value="1"/>
</dbReference>
<keyword evidence="1" id="KW-0479">Metal-binding</keyword>
<dbReference type="Pfam" id="PF00078">
    <property type="entry name" value="RVT_1"/>
    <property type="match status" value="1"/>
</dbReference>
<feature type="domain" description="Reverse transcriptase" evidence="4">
    <location>
        <begin position="370"/>
        <end position="648"/>
    </location>
</feature>
<dbReference type="PROSITE" id="PS00028">
    <property type="entry name" value="ZINC_FINGER_C2H2_1"/>
    <property type="match status" value="1"/>
</dbReference>
<keyword evidence="1" id="KW-0862">Zinc</keyword>
<dbReference type="AlphaFoldDB" id="A0A3Q2QDV6"/>
<dbReference type="PROSITE" id="PS50878">
    <property type="entry name" value="RT_POL"/>
    <property type="match status" value="1"/>
</dbReference>
<evidence type="ECO:0000313" key="6">
    <source>
        <dbReference type="Proteomes" id="UP000265000"/>
    </source>
</evidence>
<evidence type="ECO:0000256" key="2">
    <source>
        <dbReference type="SAM" id="MobiDB-lite"/>
    </source>
</evidence>
<dbReference type="SUPFAM" id="SSF56672">
    <property type="entry name" value="DNA/RNA polymerases"/>
    <property type="match status" value="1"/>
</dbReference>
<keyword evidence="1" id="KW-0863">Zinc-finger</keyword>
<dbReference type="Ensembl" id="ENSFHET00000005940.1">
    <property type="protein sequence ID" value="ENSFHEP00000025156.1"/>
    <property type="gene ID" value="ENSFHEG00000007211.1"/>
</dbReference>
<protein>
    <recommendedName>
        <fullName evidence="7">Reverse transcriptase domain-containing protein</fullName>
    </recommendedName>
</protein>
<dbReference type="GeneTree" id="ENSGT00400000024060"/>
<evidence type="ECO:0000256" key="1">
    <source>
        <dbReference type="PROSITE-ProRule" id="PRU00042"/>
    </source>
</evidence>
<feature type="domain" description="C2H2-type" evidence="3">
    <location>
        <begin position="122"/>
        <end position="150"/>
    </location>
</feature>
<dbReference type="InterPro" id="IPR000477">
    <property type="entry name" value="RT_dom"/>
</dbReference>
<evidence type="ECO:0000259" key="4">
    <source>
        <dbReference type="PROSITE" id="PS50878"/>
    </source>
</evidence>
<name>A0A3Q2QDV6_FUNHE</name>
<dbReference type="Proteomes" id="UP000265000">
    <property type="component" value="Unplaced"/>
</dbReference>
<dbReference type="PANTHER" id="PTHR19446">
    <property type="entry name" value="REVERSE TRANSCRIPTASES"/>
    <property type="match status" value="1"/>
</dbReference>
<keyword evidence="6" id="KW-1185">Reference proteome</keyword>
<dbReference type="STRING" id="8078.ENSFHEP00000025156"/>
<sequence>MDRLPNCYMTRLFSPNPRYAGIIFLTVDPMWRKGSVTRKKRLPNEVSVGIRAPWLEQPCPLCKLNLKTAGSAASHMIKVHRARKVEYFCKRCASGKTSLRSVSIHGGICGKRFKSKQIAGDHACNFCSRTFLSARGRSLHIRRMHFGTMTPMQDDGGSPTSVDSPAPNSAQLPTSESRAPNYKSKLGLKQAFHLVLNDSPESLKGLHPLYCTFKDLTIHMKRTIKAIRKLAGKKLESSSKPKTVRQRTEQRSKRNKYRILQNMYKKDRSTAAAFVLDGAEKVPCVVPRDVVENTYTRIWGGNDPFVGLNDHTDLPQTDNDLLIWPLTADEILSSIKGMKRRSAPGPDGIQLADLLSWDPTGQKLEALYNSMLYIGRLPNCLKESRTTLIPKSMGDELQKIENWRPITIGSSILRVLSNTLAKRLSEACPLNRSQRGFIGGGKGCAENLMVLDGIMNNAKKSTRSLAVVFIDLARAFDSVSHKLIEEVLKGRGTEISVVDFILDSYQGVKTRILTADGPTNFIEVERGVKQGDPLSPILFNMAIDQLHSLEKHGKGYRLAGHSITALAYADDLVLLSESWRGMNGNIRLLKEFLVSTGLQVKVAKCGGFYYKQRGTSRTLNSVKPWKLEEDTIPVLGPNDTIKYLGVQVSPTVGIVPPEPEIMIAKMIDSISKVPLKPTQKLMILHTFAVPRVTYVADVGMAKSGSLRKADAILRTAVKKWLHLEPSTVDGLLYAHQKDGGLGLVKLENQIPLLQLRRLIELLRSGDKTCAEVTKITVEQSLLNRLYRRVLGESERKSMTVCDLEKLDADLLKAELWRSREFIKWTNSKKQGRGVLPYKGDRISNHWLKLPTTLYESELILALKLRSNTITETLAPIKDDGDRPVCRLCKTEKEALGHIISCCSVLKPNRMSNHNKICRLLAEVAASKGWNVERERRLLSASAGTGIPDLIFNKKRISIVADVAICYDGSSTFKTEVVKFFGFPLGRRRLGRRFARRAMLLTIDTVKVYKRLIRKTV</sequence>
<dbReference type="CDD" id="cd01650">
    <property type="entry name" value="RT_nLTR_like"/>
    <property type="match status" value="1"/>
</dbReference>
<dbReference type="GO" id="GO:0008270">
    <property type="term" value="F:zinc ion binding"/>
    <property type="evidence" value="ECO:0007669"/>
    <property type="project" value="UniProtKB-KW"/>
</dbReference>
<evidence type="ECO:0000259" key="3">
    <source>
        <dbReference type="PROSITE" id="PS50157"/>
    </source>
</evidence>
<dbReference type="InterPro" id="IPR013087">
    <property type="entry name" value="Znf_C2H2_type"/>
</dbReference>
<proteinExistence type="predicted"/>
<feature type="compositionally biased region" description="Polar residues" evidence="2">
    <location>
        <begin position="158"/>
        <end position="178"/>
    </location>
</feature>
<organism evidence="5 6">
    <name type="scientific">Fundulus heteroclitus</name>
    <name type="common">Killifish</name>
    <name type="synonym">Mummichog</name>
    <dbReference type="NCBI Taxonomy" id="8078"/>
    <lineage>
        <taxon>Eukaryota</taxon>
        <taxon>Metazoa</taxon>
        <taxon>Chordata</taxon>
        <taxon>Craniata</taxon>
        <taxon>Vertebrata</taxon>
        <taxon>Euteleostomi</taxon>
        <taxon>Actinopterygii</taxon>
        <taxon>Neopterygii</taxon>
        <taxon>Teleostei</taxon>
        <taxon>Neoteleostei</taxon>
        <taxon>Acanthomorphata</taxon>
        <taxon>Ovalentaria</taxon>
        <taxon>Atherinomorphae</taxon>
        <taxon>Cyprinodontiformes</taxon>
        <taxon>Fundulidae</taxon>
        <taxon>Fundulus</taxon>
    </lineage>
</organism>
<reference evidence="5" key="1">
    <citation type="submission" date="2025-08" db="UniProtKB">
        <authorList>
            <consortium name="Ensembl"/>
        </authorList>
    </citation>
    <scope>IDENTIFICATION</scope>
</reference>
<feature type="region of interest" description="Disordered" evidence="2">
    <location>
        <begin position="148"/>
        <end position="180"/>
    </location>
</feature>
<dbReference type="InterPro" id="IPR043502">
    <property type="entry name" value="DNA/RNA_pol_sf"/>
</dbReference>
<accession>A0A3Q2QDV6</accession>
<dbReference type="SMART" id="SM00355">
    <property type="entry name" value="ZnF_C2H2"/>
    <property type="match status" value="2"/>
</dbReference>
<evidence type="ECO:0000313" key="5">
    <source>
        <dbReference type="Ensembl" id="ENSFHEP00000025156.1"/>
    </source>
</evidence>
<evidence type="ECO:0008006" key="7">
    <source>
        <dbReference type="Google" id="ProtNLM"/>
    </source>
</evidence>
<reference evidence="5" key="2">
    <citation type="submission" date="2025-09" db="UniProtKB">
        <authorList>
            <consortium name="Ensembl"/>
        </authorList>
    </citation>
    <scope>IDENTIFICATION</scope>
</reference>